<evidence type="ECO:0000313" key="2">
    <source>
        <dbReference type="Proteomes" id="UP000053660"/>
    </source>
</evidence>
<evidence type="ECO:0000313" key="1">
    <source>
        <dbReference type="EMBL" id="KHJ83836.1"/>
    </source>
</evidence>
<keyword evidence="2" id="KW-1185">Reference proteome</keyword>
<dbReference type="PANTHER" id="PTHR44147">
    <property type="entry name" value="DEHYDROGENASE/REDUCTASE SDR FAMILY MEMBER 1"/>
    <property type="match status" value="1"/>
</dbReference>
<gene>
    <name evidence="1" type="ORF">OESDEN_16460</name>
</gene>
<protein>
    <submittedName>
        <fullName evidence="1">Uncharacterized protein</fullName>
    </submittedName>
</protein>
<organism evidence="1 2">
    <name type="scientific">Oesophagostomum dentatum</name>
    <name type="common">Nodular worm</name>
    <dbReference type="NCBI Taxonomy" id="61180"/>
    <lineage>
        <taxon>Eukaryota</taxon>
        <taxon>Metazoa</taxon>
        <taxon>Ecdysozoa</taxon>
        <taxon>Nematoda</taxon>
        <taxon>Chromadorea</taxon>
        <taxon>Rhabditida</taxon>
        <taxon>Rhabditina</taxon>
        <taxon>Rhabditomorpha</taxon>
        <taxon>Strongyloidea</taxon>
        <taxon>Strongylidae</taxon>
        <taxon>Oesophagostomum</taxon>
    </lineage>
</organism>
<dbReference type="AlphaFoldDB" id="A0A0B1SIW7"/>
<dbReference type="EMBL" id="KN571562">
    <property type="protein sequence ID" value="KHJ83836.1"/>
    <property type="molecule type" value="Genomic_DNA"/>
</dbReference>
<proteinExistence type="predicted"/>
<dbReference type="SUPFAM" id="SSF51735">
    <property type="entry name" value="NAD(P)-binding Rossmann-fold domains"/>
    <property type="match status" value="1"/>
</dbReference>
<dbReference type="InterPro" id="IPR036291">
    <property type="entry name" value="NAD(P)-bd_dom_sf"/>
</dbReference>
<reference evidence="1 2" key="1">
    <citation type="submission" date="2014-03" db="EMBL/GenBank/DDBJ databases">
        <title>Draft genome of the hookworm Oesophagostomum dentatum.</title>
        <authorList>
            <person name="Mitreva M."/>
        </authorList>
    </citation>
    <scope>NUCLEOTIDE SEQUENCE [LARGE SCALE GENOMIC DNA]</scope>
    <source>
        <strain evidence="1 2">OD-Hann</strain>
    </source>
</reference>
<accession>A0A0B1SIW7</accession>
<sequence>MSRALEGSIALVTGASRGNGINFLGRGIALQLGQAGATVYITARKPTMSLQSKYRDLPTLEKTAE</sequence>
<dbReference type="OrthoDB" id="1933717at2759"/>
<dbReference type="Gene3D" id="3.40.50.720">
    <property type="entry name" value="NAD(P)-binding Rossmann-like Domain"/>
    <property type="match status" value="1"/>
</dbReference>
<dbReference type="PANTHER" id="PTHR44147:SF2">
    <property type="entry name" value="DEHYDROGENASE_REDUCTASE SDR FAMILY MEMBER 1"/>
    <property type="match status" value="1"/>
</dbReference>
<dbReference type="Proteomes" id="UP000053660">
    <property type="component" value="Unassembled WGS sequence"/>
</dbReference>
<feature type="non-terminal residue" evidence="1">
    <location>
        <position position="65"/>
    </location>
</feature>
<name>A0A0B1SIW7_OESDE</name>